<evidence type="ECO:0000313" key="5">
    <source>
        <dbReference type="EMBL" id="TFE85123.1"/>
    </source>
</evidence>
<accession>A0A4Y8PVS0</accession>
<dbReference type="EMBL" id="MYFO01000028">
    <property type="protein sequence ID" value="TFE85123.1"/>
    <property type="molecule type" value="Genomic_DNA"/>
</dbReference>
<dbReference type="PROSITE" id="PS51125">
    <property type="entry name" value="NHL"/>
    <property type="match status" value="4"/>
</dbReference>
<proteinExistence type="predicted"/>
<reference evidence="5 6" key="1">
    <citation type="submission" date="2017-03" db="EMBL/GenBank/DDBJ databases">
        <title>Isolation of Levoglucosan Utilizing Bacteria.</title>
        <authorList>
            <person name="Arya A.S."/>
        </authorList>
    </citation>
    <scope>NUCLEOTIDE SEQUENCE [LARGE SCALE GENOMIC DNA]</scope>
    <source>
        <strain evidence="5 6">MEC069</strain>
    </source>
</reference>
<dbReference type="PROSITE" id="PS51272">
    <property type="entry name" value="SLH"/>
    <property type="match status" value="3"/>
</dbReference>
<gene>
    <name evidence="5" type="ORF">B5M42_18110</name>
</gene>
<evidence type="ECO:0000256" key="3">
    <source>
        <dbReference type="SAM" id="Phobius"/>
    </source>
</evidence>
<dbReference type="Gene3D" id="2.120.10.30">
    <property type="entry name" value="TolB, C-terminal domain"/>
    <property type="match status" value="2"/>
</dbReference>
<feature type="domain" description="SLH" evidence="4">
    <location>
        <begin position="1209"/>
        <end position="1268"/>
    </location>
</feature>
<dbReference type="InterPro" id="IPR001119">
    <property type="entry name" value="SLH_dom"/>
</dbReference>
<feature type="repeat" description="NHL" evidence="2">
    <location>
        <begin position="102"/>
        <end position="137"/>
    </location>
</feature>
<keyword evidence="3" id="KW-0812">Transmembrane</keyword>
<feature type="repeat" description="NHL" evidence="2">
    <location>
        <begin position="215"/>
        <end position="250"/>
    </location>
</feature>
<keyword evidence="3" id="KW-1133">Transmembrane helix</keyword>
<dbReference type="AlphaFoldDB" id="A0A4Y8PVS0"/>
<feature type="domain" description="SLH" evidence="4">
    <location>
        <begin position="1137"/>
        <end position="1200"/>
    </location>
</feature>
<dbReference type="Gene3D" id="2.40.10.500">
    <property type="match status" value="1"/>
</dbReference>
<dbReference type="OrthoDB" id="9799230at2"/>
<evidence type="ECO:0000259" key="4">
    <source>
        <dbReference type="PROSITE" id="PS51272"/>
    </source>
</evidence>
<dbReference type="InterPro" id="IPR011042">
    <property type="entry name" value="6-blade_b-propeller_TolB-like"/>
</dbReference>
<dbReference type="InterPro" id="IPR025883">
    <property type="entry name" value="Cadherin-like_domain"/>
</dbReference>
<protein>
    <recommendedName>
        <fullName evidence="4">SLH domain-containing protein</fullName>
    </recommendedName>
</protein>
<dbReference type="Pfam" id="PF01436">
    <property type="entry name" value="NHL"/>
    <property type="match status" value="4"/>
</dbReference>
<dbReference type="SUPFAM" id="SSF101898">
    <property type="entry name" value="NHL repeat"/>
    <property type="match status" value="1"/>
</dbReference>
<dbReference type="Pfam" id="PF00395">
    <property type="entry name" value="SLH"/>
    <property type="match status" value="3"/>
</dbReference>
<evidence type="ECO:0000313" key="6">
    <source>
        <dbReference type="Proteomes" id="UP000298246"/>
    </source>
</evidence>
<keyword evidence="1" id="KW-0677">Repeat</keyword>
<dbReference type="Proteomes" id="UP000298246">
    <property type="component" value="Unassembled WGS sequence"/>
</dbReference>
<dbReference type="CDD" id="cd14953">
    <property type="entry name" value="NHL_like_1"/>
    <property type="match status" value="1"/>
</dbReference>
<dbReference type="Pfam" id="PF12733">
    <property type="entry name" value="Cadherin-like"/>
    <property type="match status" value="1"/>
</dbReference>
<dbReference type="InterPro" id="IPR001258">
    <property type="entry name" value="NHL_repeat"/>
</dbReference>
<feature type="repeat" description="NHL" evidence="2">
    <location>
        <begin position="371"/>
        <end position="401"/>
    </location>
</feature>
<evidence type="ECO:0000256" key="2">
    <source>
        <dbReference type="PROSITE-ProRule" id="PRU00504"/>
    </source>
</evidence>
<sequence length="1268" mass="130374">MLRIGSARGCTIQAAGQAGKRASVSNAARFVCRHGLNNYLSEGEISEMRTQPLYVRMLTLFGVLLLIVQGGLPVVTQAAVTYGVTTLAGTGISGYNGDGGSATGAKLNTPSGVAVDGNGNIYIADTENHRVRKVDSSTGNISTIAGTGVSGYNGDGITATTAQLYSPTEVILDGDGNVYIADTNNNRVRKIGSDGKISTVAGTGVGGYDGDGGQATTKQLNGPSGLALDSSGNLYIADTYNHRVRMVNASGTISTVAGTGSNGFSGDGNAATAAKLDNPYKVVLGVGGVFYIVDSGNQCLRKVGADGKISTIAGGNGNSGEGVPANTSWLSLPSGAAADSNGDVYVSDTLNNRVRKIDAATGNIYTINDSFNNPYGLAVDSSGSIYVADTYNHQIRKLTILSSNAGLTCVLGQTDNAPGGGGGSTAGSAVTWSVNVPNAQTEVGLSSVTAATYASFKLYTNSAFSAEVTGSTTVPLPDGGATTVYVKVTAQDNVTVNYYAVTVNRAASISSDAGLTSVLGQADNAPGGGDGSAAGSAKTWSVNVLNPQATAGRADLAAAADATFKLYADSDFTTEVTGSGTIPLTAGAATGIYVQVTAQDGVTVRYYAVTVNRAPTPSSDAGLTGVAGQTDHAPGGGDGSLAMNAATWTVNVPYSQPELGLAHLAAAADATFKLFSDSAYTAEITGSGTIPLTAGRATVAYVQVTAQDGVTVKHYAVTVNRGPAPSSDAGLTSVLGRADKAPGGGDGSAAGNAYTWSVKVANVQAKLAATQITAASGATFKLYSDSDITAEVTDGGTIALKAGGATVVYVQVTAEDGVTVRYYAITIHRDRSSSSADTGTVVTPVESSHDSEGIDIYVNGKAEKTGTATTTVVDGRTVTTIELDQQKITDKLTAEGRHALVTIVSGKGSDVARARVSSEILQKMKDFDATLEFKTAYASYQLPAHELNGLTAGNGGDAELQGTELQVEIAASPESKRKQVEEAAQAGRFTLAAPPVDFSVSWVDHQGQAFEITSFTQYVERTIAIPDGVDPNQITTAVVAEPDGTIRHVPTQVEVVDGAYVARIHSLTNSTYALVWHPLEFRDAAGHWAHATVNDLGARMIALGDEQGLFRPDHAVTRAEFAATLVRGLGLKLVQSQTPAFTDVSPADWSYAAVQTAYAYHLISGFEDGAFRPSATLTREQAMVMLARAMQLTGGFAVDWDSLQAGQLLSPFTDADELSSWAADSVARVMQAELVVGRSQTTLAPQAVITRAEAAVIVQRLLQKAELI</sequence>
<feature type="transmembrane region" description="Helical" evidence="3">
    <location>
        <begin position="53"/>
        <end position="72"/>
    </location>
</feature>
<keyword evidence="6" id="KW-1185">Reference proteome</keyword>
<feature type="repeat" description="NHL" evidence="2">
    <location>
        <begin position="163"/>
        <end position="194"/>
    </location>
</feature>
<evidence type="ECO:0000256" key="1">
    <source>
        <dbReference type="ARBA" id="ARBA00022737"/>
    </source>
</evidence>
<dbReference type="PANTHER" id="PTHR13833">
    <property type="match status" value="1"/>
</dbReference>
<comment type="caution">
    <text evidence="5">The sequence shown here is derived from an EMBL/GenBank/DDBJ whole genome shotgun (WGS) entry which is preliminary data.</text>
</comment>
<keyword evidence="3" id="KW-0472">Membrane</keyword>
<name>A0A4Y8PVS0_9BACL</name>
<organism evidence="5 6">
    <name type="scientific">Paenibacillus athensensis</name>
    <dbReference type="NCBI Taxonomy" id="1967502"/>
    <lineage>
        <taxon>Bacteria</taxon>
        <taxon>Bacillati</taxon>
        <taxon>Bacillota</taxon>
        <taxon>Bacilli</taxon>
        <taxon>Bacillales</taxon>
        <taxon>Paenibacillaceae</taxon>
        <taxon>Paenibacillus</taxon>
    </lineage>
</organism>
<feature type="domain" description="SLH" evidence="4">
    <location>
        <begin position="1076"/>
        <end position="1136"/>
    </location>
</feature>
<dbReference type="PANTHER" id="PTHR13833:SF71">
    <property type="entry name" value="NHL DOMAIN-CONTAINING PROTEIN"/>
    <property type="match status" value="1"/>
</dbReference>